<dbReference type="PANTHER" id="PTHR45990:SF1">
    <property type="entry name" value="DNA REPAIR PROTEIN REV1"/>
    <property type="match status" value="1"/>
</dbReference>
<comment type="caution">
    <text evidence="3">The sequence shown here is derived from an EMBL/GenBank/DDBJ whole genome shotgun (WGS) entry which is preliminary data.</text>
</comment>
<feature type="domain" description="BRCT" evidence="2">
    <location>
        <begin position="127"/>
        <end position="220"/>
    </location>
</feature>
<evidence type="ECO:0000256" key="1">
    <source>
        <dbReference type="SAM" id="MobiDB-lite"/>
    </source>
</evidence>
<dbReference type="GO" id="GO:0003887">
    <property type="term" value="F:DNA-directed DNA polymerase activity"/>
    <property type="evidence" value="ECO:0007669"/>
    <property type="project" value="TreeGrafter"/>
</dbReference>
<keyword evidence="4" id="KW-1185">Reference proteome</keyword>
<evidence type="ECO:0000259" key="2">
    <source>
        <dbReference type="PROSITE" id="PS50172"/>
    </source>
</evidence>
<dbReference type="PANTHER" id="PTHR45990">
    <property type="entry name" value="DNA REPAIR PROTEIN REV1"/>
    <property type="match status" value="1"/>
</dbReference>
<dbReference type="SMART" id="SM00292">
    <property type="entry name" value="BRCT"/>
    <property type="match status" value="1"/>
</dbReference>
<evidence type="ECO:0000313" key="4">
    <source>
        <dbReference type="Proteomes" id="UP000320762"/>
    </source>
</evidence>
<protein>
    <recommendedName>
        <fullName evidence="2">BRCT domain-containing protein</fullName>
    </recommendedName>
</protein>
<dbReference type="GO" id="GO:0005634">
    <property type="term" value="C:nucleus"/>
    <property type="evidence" value="ECO:0007669"/>
    <property type="project" value="TreeGrafter"/>
</dbReference>
<dbReference type="EMBL" id="VDMD01000002">
    <property type="protein sequence ID" value="TRM67655.1"/>
    <property type="molecule type" value="Genomic_DNA"/>
</dbReference>
<dbReference type="Proteomes" id="UP000320762">
    <property type="component" value="Unassembled WGS sequence"/>
</dbReference>
<dbReference type="OrthoDB" id="427711at2759"/>
<dbReference type="GO" id="GO:0070987">
    <property type="term" value="P:error-free translesion synthesis"/>
    <property type="evidence" value="ECO:0007669"/>
    <property type="project" value="TreeGrafter"/>
</dbReference>
<gene>
    <name evidence="3" type="ORF">BD626DRAFT_479443</name>
</gene>
<dbReference type="InterPro" id="IPR001357">
    <property type="entry name" value="BRCT_dom"/>
</dbReference>
<name>A0A550CS87_9AGAR</name>
<proteinExistence type="predicted"/>
<dbReference type="GO" id="GO:0042276">
    <property type="term" value="P:error-prone translesion synthesis"/>
    <property type="evidence" value="ECO:0007669"/>
    <property type="project" value="TreeGrafter"/>
</dbReference>
<dbReference type="AlphaFoldDB" id="A0A550CS87"/>
<dbReference type="InterPro" id="IPR036420">
    <property type="entry name" value="BRCT_dom_sf"/>
</dbReference>
<sequence length="248" mass="26990">MERFVTVTKRGGAPSGKVKEEKEPRRFSPYASAARPATKRKPQIIEGVENMTRSQITKHLLSTLSDESNPITHSDAYERAEHIVSASTGHQVSNGGHNRIASNRRAYLDDRAEKLAVQKGETKGAPTDSQVLRGVRIYINGYLRGTTDIELKRLAARAGATTLPTPSGATHIVTSMPLSGSKTHKFLTGKARAPAQVVQPEWVTESIDAGKRLSERRYAVVQDKTTRTMFDFAGTTGDSAGTKNSDSN</sequence>
<accession>A0A550CS87</accession>
<evidence type="ECO:0000313" key="3">
    <source>
        <dbReference type="EMBL" id="TRM67655.1"/>
    </source>
</evidence>
<dbReference type="STRING" id="97359.A0A550CS87"/>
<reference evidence="3 4" key="1">
    <citation type="journal article" date="2019" name="New Phytol.">
        <title>Comparative genomics reveals unique wood-decay strategies and fruiting body development in the Schizophyllaceae.</title>
        <authorList>
            <person name="Almasi E."/>
            <person name="Sahu N."/>
            <person name="Krizsan K."/>
            <person name="Balint B."/>
            <person name="Kovacs G.M."/>
            <person name="Kiss B."/>
            <person name="Cseklye J."/>
            <person name="Drula E."/>
            <person name="Henrissat B."/>
            <person name="Nagy I."/>
            <person name="Chovatia M."/>
            <person name="Adam C."/>
            <person name="LaButti K."/>
            <person name="Lipzen A."/>
            <person name="Riley R."/>
            <person name="Grigoriev I.V."/>
            <person name="Nagy L.G."/>
        </authorList>
    </citation>
    <scope>NUCLEOTIDE SEQUENCE [LARGE SCALE GENOMIC DNA]</scope>
    <source>
        <strain evidence="3 4">NL-1724</strain>
    </source>
</reference>
<dbReference type="GO" id="GO:0017125">
    <property type="term" value="F:deoxycytidyl transferase activity"/>
    <property type="evidence" value="ECO:0007669"/>
    <property type="project" value="TreeGrafter"/>
</dbReference>
<feature type="compositionally biased region" description="Basic and acidic residues" evidence="1">
    <location>
        <begin position="17"/>
        <end position="26"/>
    </location>
</feature>
<organism evidence="3 4">
    <name type="scientific">Schizophyllum amplum</name>
    <dbReference type="NCBI Taxonomy" id="97359"/>
    <lineage>
        <taxon>Eukaryota</taxon>
        <taxon>Fungi</taxon>
        <taxon>Dikarya</taxon>
        <taxon>Basidiomycota</taxon>
        <taxon>Agaricomycotina</taxon>
        <taxon>Agaricomycetes</taxon>
        <taxon>Agaricomycetidae</taxon>
        <taxon>Agaricales</taxon>
        <taxon>Schizophyllaceae</taxon>
        <taxon>Schizophyllum</taxon>
    </lineage>
</organism>
<dbReference type="Gene3D" id="3.40.50.10190">
    <property type="entry name" value="BRCT domain"/>
    <property type="match status" value="1"/>
</dbReference>
<feature type="region of interest" description="Disordered" evidence="1">
    <location>
        <begin position="1"/>
        <end position="39"/>
    </location>
</feature>
<dbReference type="PROSITE" id="PS50172">
    <property type="entry name" value="BRCT"/>
    <property type="match status" value="1"/>
</dbReference>
<dbReference type="SUPFAM" id="SSF52113">
    <property type="entry name" value="BRCT domain"/>
    <property type="match status" value="1"/>
</dbReference>